<dbReference type="RefSeq" id="WP_188782021.1">
    <property type="nucleotide sequence ID" value="NZ_BMNI01000001.1"/>
</dbReference>
<feature type="transmembrane region" description="Helical" evidence="1">
    <location>
        <begin position="77"/>
        <end position="94"/>
    </location>
</feature>
<evidence type="ECO:0000313" key="2">
    <source>
        <dbReference type="EMBL" id="GGO84448.1"/>
    </source>
</evidence>
<dbReference type="Proteomes" id="UP000655410">
    <property type="component" value="Unassembled WGS sequence"/>
</dbReference>
<sequence>MKVTDPDGQVWRVSRRWVPWRRRIRSLDDAPLDFLDPTSGADSIDDLVIGLLFLVALVLVAAFLPIVLVVFFAAFEFAFLFALLPVVLLLRVFFGMSWTVEVRRGFTPWSERDTGNWSASRRAIIDAAEAIRRGSLPPRTIPAVRWGRLVDGA</sequence>
<keyword evidence="1" id="KW-0472">Membrane</keyword>
<keyword evidence="1" id="KW-0812">Transmembrane</keyword>
<keyword evidence="3" id="KW-1185">Reference proteome</keyword>
<evidence type="ECO:0008006" key="4">
    <source>
        <dbReference type="Google" id="ProtNLM"/>
    </source>
</evidence>
<comment type="caution">
    <text evidence="2">The sequence shown here is derived from an EMBL/GenBank/DDBJ whole genome shotgun (WGS) entry which is preliminary data.</text>
</comment>
<name>A0ABQ2N4N7_9ACTN</name>
<keyword evidence="1" id="KW-1133">Transmembrane helix</keyword>
<evidence type="ECO:0000256" key="1">
    <source>
        <dbReference type="SAM" id="Phobius"/>
    </source>
</evidence>
<gene>
    <name evidence="2" type="ORF">GCM10011584_02010</name>
</gene>
<reference evidence="3" key="1">
    <citation type="journal article" date="2019" name="Int. J. Syst. Evol. Microbiol.">
        <title>The Global Catalogue of Microorganisms (GCM) 10K type strain sequencing project: providing services to taxonomists for standard genome sequencing and annotation.</title>
        <authorList>
            <consortium name="The Broad Institute Genomics Platform"/>
            <consortium name="The Broad Institute Genome Sequencing Center for Infectious Disease"/>
            <person name="Wu L."/>
            <person name="Ma J."/>
        </authorList>
    </citation>
    <scope>NUCLEOTIDE SEQUENCE [LARGE SCALE GENOMIC DNA]</scope>
    <source>
        <strain evidence="3">CGMCC 4.7371</strain>
    </source>
</reference>
<dbReference type="EMBL" id="BMNI01000001">
    <property type="protein sequence ID" value="GGO84448.1"/>
    <property type="molecule type" value="Genomic_DNA"/>
</dbReference>
<proteinExistence type="predicted"/>
<accession>A0ABQ2N4N7</accession>
<protein>
    <recommendedName>
        <fullName evidence="4">DUF983 domain-containing protein</fullName>
    </recommendedName>
</protein>
<evidence type="ECO:0000313" key="3">
    <source>
        <dbReference type="Proteomes" id="UP000655410"/>
    </source>
</evidence>
<feature type="transmembrane region" description="Helical" evidence="1">
    <location>
        <begin position="47"/>
        <end position="71"/>
    </location>
</feature>
<organism evidence="2 3">
    <name type="scientific">Nocardioides phosphati</name>
    <dbReference type="NCBI Taxonomy" id="1867775"/>
    <lineage>
        <taxon>Bacteria</taxon>
        <taxon>Bacillati</taxon>
        <taxon>Actinomycetota</taxon>
        <taxon>Actinomycetes</taxon>
        <taxon>Propionibacteriales</taxon>
        <taxon>Nocardioidaceae</taxon>
        <taxon>Nocardioides</taxon>
    </lineage>
</organism>